<dbReference type="InterPro" id="IPR033730">
    <property type="entry name" value="ProRS_core_prok"/>
</dbReference>
<dbReference type="CDD" id="cd00779">
    <property type="entry name" value="ProRS_core_prok"/>
    <property type="match status" value="1"/>
</dbReference>
<dbReference type="PANTHER" id="PTHR42753:SF2">
    <property type="entry name" value="PROLINE--TRNA LIGASE"/>
    <property type="match status" value="1"/>
</dbReference>
<dbReference type="Proteomes" id="UP001153678">
    <property type="component" value="Unassembled WGS sequence"/>
</dbReference>
<evidence type="ECO:0000256" key="12">
    <source>
        <dbReference type="ARBA" id="ARBA00029731"/>
    </source>
</evidence>
<comment type="similarity">
    <text evidence="2">Belongs to the phospholipid scramblase family.</text>
</comment>
<feature type="domain" description="Aminoacyl-transfer RNA synthetases class-II family profile" evidence="14">
    <location>
        <begin position="98"/>
        <end position="515"/>
    </location>
</feature>
<dbReference type="EMBL" id="CAMKVN010003911">
    <property type="protein sequence ID" value="CAI2185904.1"/>
    <property type="molecule type" value="Genomic_DNA"/>
</dbReference>
<dbReference type="GO" id="GO:0004827">
    <property type="term" value="F:proline-tRNA ligase activity"/>
    <property type="evidence" value="ECO:0007669"/>
    <property type="project" value="UniProtKB-EC"/>
</dbReference>
<keyword evidence="8" id="KW-0547">Nucleotide-binding</keyword>
<organism evidence="15 16">
    <name type="scientific">Funneliformis geosporum</name>
    <dbReference type="NCBI Taxonomy" id="1117311"/>
    <lineage>
        <taxon>Eukaryota</taxon>
        <taxon>Fungi</taxon>
        <taxon>Fungi incertae sedis</taxon>
        <taxon>Mucoromycota</taxon>
        <taxon>Glomeromycotina</taxon>
        <taxon>Glomeromycetes</taxon>
        <taxon>Glomerales</taxon>
        <taxon>Glomeraceae</taxon>
        <taxon>Funneliformis</taxon>
    </lineage>
</organism>
<dbReference type="SUPFAM" id="SSF54518">
    <property type="entry name" value="Tubby C-terminal domain-like"/>
    <property type="match status" value="1"/>
</dbReference>
<dbReference type="Pfam" id="PF00587">
    <property type="entry name" value="tRNA-synt_2b"/>
    <property type="match status" value="1"/>
</dbReference>
<evidence type="ECO:0000256" key="13">
    <source>
        <dbReference type="ARBA" id="ARBA00047671"/>
    </source>
</evidence>
<protein>
    <recommendedName>
        <fullName evidence="5">proline--tRNA ligase</fullName>
        <ecNumber evidence="5">6.1.1.15</ecNumber>
    </recommendedName>
    <alternativeName>
        <fullName evidence="12">Prolyl-tRNA synthetase</fullName>
    </alternativeName>
</protein>
<dbReference type="InterPro" id="IPR025659">
    <property type="entry name" value="Tubby-like_C"/>
</dbReference>
<evidence type="ECO:0000256" key="9">
    <source>
        <dbReference type="ARBA" id="ARBA00022840"/>
    </source>
</evidence>
<comment type="catalytic activity">
    <reaction evidence="13">
        <text>tRNA(Pro) + L-proline + ATP = L-prolyl-tRNA(Pro) + AMP + diphosphate</text>
        <dbReference type="Rhea" id="RHEA:14305"/>
        <dbReference type="Rhea" id="RHEA-COMP:9700"/>
        <dbReference type="Rhea" id="RHEA-COMP:9702"/>
        <dbReference type="ChEBI" id="CHEBI:30616"/>
        <dbReference type="ChEBI" id="CHEBI:33019"/>
        <dbReference type="ChEBI" id="CHEBI:60039"/>
        <dbReference type="ChEBI" id="CHEBI:78442"/>
        <dbReference type="ChEBI" id="CHEBI:78532"/>
        <dbReference type="ChEBI" id="CHEBI:456215"/>
        <dbReference type="EC" id="6.1.1.15"/>
    </reaction>
</comment>
<comment type="subcellular location">
    <subcellularLocation>
        <location evidence="1">Cytoplasm</location>
    </subcellularLocation>
</comment>
<dbReference type="EC" id="6.1.1.15" evidence="5"/>
<proteinExistence type="inferred from homology"/>
<dbReference type="InterPro" id="IPR004500">
    <property type="entry name" value="Pro-tRNA-synth_IIa_bac-type"/>
</dbReference>
<dbReference type="NCBIfam" id="TIGR00409">
    <property type="entry name" value="proS_fam_II"/>
    <property type="match status" value="1"/>
</dbReference>
<dbReference type="InterPro" id="IPR002316">
    <property type="entry name" value="Pro-tRNA-ligase_IIa"/>
</dbReference>
<dbReference type="AlphaFoldDB" id="A0A9W4SWG4"/>
<reference evidence="15" key="1">
    <citation type="submission" date="2022-08" db="EMBL/GenBank/DDBJ databases">
        <authorList>
            <person name="Kallberg Y."/>
            <person name="Tangrot J."/>
            <person name="Rosling A."/>
        </authorList>
    </citation>
    <scope>NUCLEOTIDE SEQUENCE</scope>
    <source>
        <strain evidence="15">Wild A</strain>
    </source>
</reference>
<dbReference type="PROSITE" id="PS50862">
    <property type="entry name" value="AA_TRNA_LIGASE_II"/>
    <property type="match status" value="1"/>
</dbReference>
<keyword evidence="16" id="KW-1185">Reference proteome</keyword>
<evidence type="ECO:0000256" key="7">
    <source>
        <dbReference type="ARBA" id="ARBA00022598"/>
    </source>
</evidence>
<evidence type="ECO:0000256" key="3">
    <source>
        <dbReference type="ARBA" id="ARBA00008226"/>
    </source>
</evidence>
<keyword evidence="10" id="KW-0648">Protein biosynthesis</keyword>
<evidence type="ECO:0000256" key="6">
    <source>
        <dbReference type="ARBA" id="ARBA00022490"/>
    </source>
</evidence>
<dbReference type="PANTHER" id="PTHR42753">
    <property type="entry name" value="MITOCHONDRIAL RIBOSOME PROTEIN L39/PROLYL-TRNA LIGASE FAMILY MEMBER"/>
    <property type="match status" value="1"/>
</dbReference>
<keyword evidence="6" id="KW-0963">Cytoplasm</keyword>
<accession>A0A9W4SWG4</accession>
<feature type="non-terminal residue" evidence="15">
    <location>
        <position position="867"/>
    </location>
</feature>
<keyword evidence="9" id="KW-0067">ATP-binding</keyword>
<dbReference type="InterPro" id="IPR005552">
    <property type="entry name" value="Scramblase"/>
</dbReference>
<dbReference type="InterPro" id="IPR050062">
    <property type="entry name" value="Pro-tRNA_synthetase"/>
</dbReference>
<dbReference type="GO" id="GO:0017128">
    <property type="term" value="F:phospholipid scramblase activity"/>
    <property type="evidence" value="ECO:0007669"/>
    <property type="project" value="InterPro"/>
</dbReference>
<evidence type="ECO:0000256" key="11">
    <source>
        <dbReference type="ARBA" id="ARBA00023146"/>
    </source>
</evidence>
<evidence type="ECO:0000256" key="10">
    <source>
        <dbReference type="ARBA" id="ARBA00022917"/>
    </source>
</evidence>
<dbReference type="GO" id="GO:0005739">
    <property type="term" value="C:mitochondrion"/>
    <property type="evidence" value="ECO:0007669"/>
    <property type="project" value="TreeGrafter"/>
</dbReference>
<dbReference type="Pfam" id="PF03803">
    <property type="entry name" value="Scramblase"/>
    <property type="match status" value="1"/>
</dbReference>
<evidence type="ECO:0000313" key="16">
    <source>
        <dbReference type="Proteomes" id="UP001153678"/>
    </source>
</evidence>
<gene>
    <name evidence="15" type="ORF">FWILDA_LOCUS12310</name>
</gene>
<keyword evidence="7" id="KW-0436">Ligase</keyword>
<dbReference type="Gene3D" id="3.40.50.800">
    <property type="entry name" value="Anticodon-binding domain"/>
    <property type="match status" value="1"/>
</dbReference>
<evidence type="ECO:0000256" key="1">
    <source>
        <dbReference type="ARBA" id="ARBA00004496"/>
    </source>
</evidence>
<dbReference type="Pfam" id="PF03129">
    <property type="entry name" value="HGTP_anticodon"/>
    <property type="match status" value="1"/>
</dbReference>
<comment type="subunit">
    <text evidence="4">Homodimer.</text>
</comment>
<dbReference type="InterPro" id="IPR002314">
    <property type="entry name" value="aa-tRNA-synt_IIb"/>
</dbReference>
<dbReference type="InterPro" id="IPR036621">
    <property type="entry name" value="Anticodon-bd_dom_sf"/>
</dbReference>
<evidence type="ECO:0000256" key="5">
    <source>
        <dbReference type="ARBA" id="ARBA00012831"/>
    </source>
</evidence>
<dbReference type="OrthoDB" id="10267474at2759"/>
<dbReference type="FunFam" id="3.30.930.10:FF:000066">
    <property type="entry name" value="Proline--tRNA ligase"/>
    <property type="match status" value="1"/>
</dbReference>
<evidence type="ECO:0000256" key="8">
    <source>
        <dbReference type="ARBA" id="ARBA00022741"/>
    </source>
</evidence>
<dbReference type="PRINTS" id="PR01046">
    <property type="entry name" value="TRNASYNTHPRO"/>
</dbReference>
<sequence>MISEFLTEIDKRLHLQQGKPKGIKQVLIEHEKWLLGGFVLECKKCKEKNQDTQSYSNRNCVSKIFLPTTKKTSSTKDIEKDDVIGKSHRLMVRAGLIRQSSSGVYSLLPLAVRSLNKIEKIIDLEMTNIGAQKLSLPNLLSANAWKRTGRWESAGSELFRLKDRKESEFCLAPTHEEEITLLVGHEVASYRQLPLRLYQLGRKYRDEMRPRYGLLRGREFIMKDLYTFDVSEEDALRTYEEVSIAYKKIFEKIGVPFVIADADSGNIGGTKSHEFHFLSSVGEDLILTCPHCGYSANEERAHGLVPPSKQISSHVNQKPTFNFGISKNNRLIISILEFDRALNVSKLKAANSENFEIIQIRNDNIDIKDILSNNNFEAVDIYVDNTFQTNLSDLKSNQLFNNIISEIQSIGKHPISIHHGDFHNTSPGDECPVCSSSSVPNHSESLYPLFGHRAIEVGHTFLLGTKYSEPLKATFAPEDVGELRPIQMGCYGLGISRILAAIIETSHDEYGIIWPPSVAPYKVCIIPSSDEPLIQESTRNLFDLLTSTSHELNGEILIDDRTNLSLGYRIKDSELVGYPWMMILGKRFLDSGRVEVHERNTRQRIDLKFGPGISRINRINVNNLVERINKRSEGQDVPDTKVHHVIKPSLKVLNRYHPAAQILQNSALVVARQLEMLNVFLGFEQANKYALLDPDGNCVGYIAEEESFASTILRQIFRTHRKFNAMIIDLDGQLILNIRRPFAWINSRMFISTNEEQLIGEVHQQWHLWRRRYNLFINQKQFARIDTGFLSWDFNVEDEHGSILGSVNRNFSGFAREIFTDTGQYVIRMDSAQSSFRELSLDQRAVILAAAISIDFDYFSRHSGNGG</sequence>
<dbReference type="Gene3D" id="3.30.930.10">
    <property type="entry name" value="Bira Bifunctional Protein, Domain 2"/>
    <property type="match status" value="2"/>
</dbReference>
<comment type="similarity">
    <text evidence="3">Belongs to the class-II aminoacyl-tRNA synthetase family.</text>
</comment>
<evidence type="ECO:0000259" key="14">
    <source>
        <dbReference type="PROSITE" id="PS50862"/>
    </source>
</evidence>
<dbReference type="GO" id="GO:0005524">
    <property type="term" value="F:ATP binding"/>
    <property type="evidence" value="ECO:0007669"/>
    <property type="project" value="UniProtKB-KW"/>
</dbReference>
<evidence type="ECO:0000256" key="2">
    <source>
        <dbReference type="ARBA" id="ARBA00005350"/>
    </source>
</evidence>
<dbReference type="InterPro" id="IPR004154">
    <property type="entry name" value="Anticodon-bd"/>
</dbReference>
<evidence type="ECO:0000313" key="15">
    <source>
        <dbReference type="EMBL" id="CAI2185904.1"/>
    </source>
</evidence>
<keyword evidence="11" id="KW-0030">Aminoacyl-tRNA synthetase</keyword>
<comment type="caution">
    <text evidence="15">The sequence shown here is derived from an EMBL/GenBank/DDBJ whole genome shotgun (WGS) entry which is preliminary data.</text>
</comment>
<dbReference type="SUPFAM" id="SSF52954">
    <property type="entry name" value="Class II aaRS ABD-related"/>
    <property type="match status" value="1"/>
</dbReference>
<dbReference type="SUPFAM" id="SSF55681">
    <property type="entry name" value="Class II aaRS and biotin synthetases"/>
    <property type="match status" value="1"/>
</dbReference>
<dbReference type="InterPro" id="IPR045864">
    <property type="entry name" value="aa-tRNA-synth_II/BPL/LPL"/>
</dbReference>
<name>A0A9W4SWG4_9GLOM</name>
<dbReference type="GO" id="GO:0006433">
    <property type="term" value="P:prolyl-tRNA aminoacylation"/>
    <property type="evidence" value="ECO:0007669"/>
    <property type="project" value="InterPro"/>
</dbReference>
<evidence type="ECO:0000256" key="4">
    <source>
        <dbReference type="ARBA" id="ARBA00011738"/>
    </source>
</evidence>
<dbReference type="InterPro" id="IPR006195">
    <property type="entry name" value="aa-tRNA-synth_II"/>
</dbReference>